<dbReference type="PROSITE" id="PS50932">
    <property type="entry name" value="HTH_LACI_2"/>
    <property type="match status" value="1"/>
</dbReference>
<dbReference type="EMBL" id="JAGYPE010000002">
    <property type="protein sequence ID" value="MBS4182502.1"/>
    <property type="molecule type" value="Genomic_DNA"/>
</dbReference>
<dbReference type="GO" id="GO:0003700">
    <property type="term" value="F:DNA-binding transcription factor activity"/>
    <property type="evidence" value="ECO:0007669"/>
    <property type="project" value="TreeGrafter"/>
</dbReference>
<feature type="domain" description="HTH lacI-type" evidence="4">
    <location>
        <begin position="10"/>
        <end position="53"/>
    </location>
</feature>
<evidence type="ECO:0000256" key="3">
    <source>
        <dbReference type="ARBA" id="ARBA00023163"/>
    </source>
</evidence>
<protein>
    <submittedName>
        <fullName evidence="5">LacI family DNA-binding transcriptional regulator</fullName>
    </submittedName>
</protein>
<dbReference type="SUPFAM" id="SSF53822">
    <property type="entry name" value="Periplasmic binding protein-like I"/>
    <property type="match status" value="1"/>
</dbReference>
<dbReference type="Pfam" id="PF13377">
    <property type="entry name" value="Peripla_BP_3"/>
    <property type="match status" value="1"/>
</dbReference>
<dbReference type="Gene3D" id="3.40.50.2300">
    <property type="match status" value="2"/>
</dbReference>
<name>A0A942SY75_9BACI</name>
<evidence type="ECO:0000259" key="4">
    <source>
        <dbReference type="PROSITE" id="PS50932"/>
    </source>
</evidence>
<dbReference type="SUPFAM" id="SSF47413">
    <property type="entry name" value="lambda repressor-like DNA-binding domains"/>
    <property type="match status" value="1"/>
</dbReference>
<organism evidence="5">
    <name type="scientific">Neobacillus citreus</name>
    <dbReference type="NCBI Taxonomy" id="2833578"/>
    <lineage>
        <taxon>Bacteria</taxon>
        <taxon>Bacillati</taxon>
        <taxon>Bacillota</taxon>
        <taxon>Bacilli</taxon>
        <taxon>Bacillales</taxon>
        <taxon>Bacillaceae</taxon>
        <taxon>Neobacillus</taxon>
    </lineage>
</organism>
<evidence type="ECO:0000256" key="2">
    <source>
        <dbReference type="ARBA" id="ARBA00023125"/>
    </source>
</evidence>
<keyword evidence="1" id="KW-0805">Transcription regulation</keyword>
<dbReference type="InterPro" id="IPR046335">
    <property type="entry name" value="LacI/GalR-like_sensor"/>
</dbReference>
<dbReference type="InterPro" id="IPR000843">
    <property type="entry name" value="HTH_LacI"/>
</dbReference>
<evidence type="ECO:0000256" key="1">
    <source>
        <dbReference type="ARBA" id="ARBA00023015"/>
    </source>
</evidence>
<dbReference type="InterPro" id="IPR028082">
    <property type="entry name" value="Peripla_BP_I"/>
</dbReference>
<accession>A0A942SY75</accession>
<dbReference type="InterPro" id="IPR010982">
    <property type="entry name" value="Lambda_DNA-bd_dom_sf"/>
</dbReference>
<keyword evidence="2 5" id="KW-0238">DNA-binding</keyword>
<dbReference type="Gene3D" id="1.10.260.40">
    <property type="entry name" value="lambda repressor-like DNA-binding domains"/>
    <property type="match status" value="1"/>
</dbReference>
<dbReference type="AlphaFoldDB" id="A0A942SY75"/>
<evidence type="ECO:0000313" key="5">
    <source>
        <dbReference type="EMBL" id="MBS4182502.1"/>
    </source>
</evidence>
<keyword evidence="3" id="KW-0804">Transcription</keyword>
<reference evidence="5" key="1">
    <citation type="submission" date="2021-05" db="EMBL/GenBank/DDBJ databases">
        <title>Novel Bacillus species.</title>
        <authorList>
            <person name="Liu G."/>
        </authorList>
    </citation>
    <scope>NUCLEOTIDE SEQUENCE</scope>
    <source>
        <strain evidence="5">FJAT-50051</strain>
    </source>
</reference>
<sequence>MTATETTSRPTLAAIAQQASVSLATVSKVLNGRPGVSSATRAIVEDLLAASGYARRGKPAEAGSVVELVVGSLDTEWSIEIIRGVERVAREHGYALTLSNMRDHHEVADDWVSGVLRRRPAAVVLQFSNLTAAHREQLRTRGIPFAVVDPAGDPPPDVPSVGATNWAGGMSATKHLLDLGHTRIAAIAGPLDMLCASARLAGYRSALVGAGVTVDERLVADGEFEREVGERSALRLLAEDPRPTAIVAANDLQALGVYDAAQALGLRVPEDLSVVGFDDVAPARWARPALTTVRQPLQEMAEQATRLALRLQDAPGRMPQIELATTLEVRGSTAAPSRKFSNQRK</sequence>
<dbReference type="GO" id="GO:0000976">
    <property type="term" value="F:transcription cis-regulatory region binding"/>
    <property type="evidence" value="ECO:0007669"/>
    <property type="project" value="TreeGrafter"/>
</dbReference>
<dbReference type="PANTHER" id="PTHR30146:SF153">
    <property type="entry name" value="LACTOSE OPERON REPRESSOR"/>
    <property type="match status" value="1"/>
</dbReference>
<proteinExistence type="predicted"/>
<gene>
    <name evidence="5" type="ORF">KHB02_13975</name>
</gene>
<dbReference type="CDD" id="cd01392">
    <property type="entry name" value="HTH_LacI"/>
    <property type="match status" value="1"/>
</dbReference>
<dbReference type="PANTHER" id="PTHR30146">
    <property type="entry name" value="LACI-RELATED TRANSCRIPTIONAL REPRESSOR"/>
    <property type="match status" value="1"/>
</dbReference>
<dbReference type="SMART" id="SM00354">
    <property type="entry name" value="HTH_LACI"/>
    <property type="match status" value="1"/>
</dbReference>
<dbReference type="CDD" id="cd06296">
    <property type="entry name" value="PBP1_CatR-like"/>
    <property type="match status" value="1"/>
</dbReference>
<dbReference type="Pfam" id="PF00356">
    <property type="entry name" value="LacI"/>
    <property type="match status" value="1"/>
</dbReference>
<comment type="caution">
    <text evidence="5">The sequence shown here is derived from an EMBL/GenBank/DDBJ whole genome shotgun (WGS) entry which is preliminary data.</text>
</comment>